<protein>
    <submittedName>
        <fullName evidence="2">Uncharacterized protein</fullName>
    </submittedName>
</protein>
<organism evidence="2 3">
    <name type="scientific">Paratrimastix pyriformis</name>
    <dbReference type="NCBI Taxonomy" id="342808"/>
    <lineage>
        <taxon>Eukaryota</taxon>
        <taxon>Metamonada</taxon>
        <taxon>Preaxostyla</taxon>
        <taxon>Paratrimastigidae</taxon>
        <taxon>Paratrimastix</taxon>
    </lineage>
</organism>
<evidence type="ECO:0000313" key="3">
    <source>
        <dbReference type="Proteomes" id="UP001141327"/>
    </source>
</evidence>
<keyword evidence="1" id="KW-1133">Transmembrane helix</keyword>
<evidence type="ECO:0000313" key="2">
    <source>
        <dbReference type="EMBL" id="KAJ4454846.1"/>
    </source>
</evidence>
<evidence type="ECO:0000256" key="1">
    <source>
        <dbReference type="SAM" id="Phobius"/>
    </source>
</evidence>
<sequence length="161" mass="17205">MPGIVWSKMSCSKKIWTTILLSSVIVSFMNGFGTADDQNAVIALVGLFALHSESELVLLLYTAVVFVTLIVDVVRMVVIGLTVAPQNMVSWLVFICIGWALKVAGIVFAFICKRDFYEKGSLDERTPIITTGGPSSPPALDPSFTAAGSEVTPSPSFTTGV</sequence>
<proteinExistence type="predicted"/>
<dbReference type="Proteomes" id="UP001141327">
    <property type="component" value="Unassembled WGS sequence"/>
</dbReference>
<feature type="transmembrane region" description="Helical" evidence="1">
    <location>
        <begin position="56"/>
        <end position="83"/>
    </location>
</feature>
<feature type="transmembrane region" description="Helical" evidence="1">
    <location>
        <begin position="89"/>
        <end position="112"/>
    </location>
</feature>
<comment type="caution">
    <text evidence="2">The sequence shown here is derived from an EMBL/GenBank/DDBJ whole genome shotgun (WGS) entry which is preliminary data.</text>
</comment>
<accession>A0ABQ8UAC9</accession>
<feature type="transmembrane region" description="Helical" evidence="1">
    <location>
        <begin position="15"/>
        <end position="35"/>
    </location>
</feature>
<gene>
    <name evidence="2" type="ORF">PAPYR_10355</name>
</gene>
<reference evidence="2" key="1">
    <citation type="journal article" date="2022" name="bioRxiv">
        <title>Genomics of Preaxostyla Flagellates Illuminates Evolutionary Transitions and the Path Towards Mitochondrial Loss.</title>
        <authorList>
            <person name="Novak L.V.F."/>
            <person name="Treitli S.C."/>
            <person name="Pyrih J."/>
            <person name="Halakuc P."/>
            <person name="Pipaliya S.V."/>
            <person name="Vacek V."/>
            <person name="Brzon O."/>
            <person name="Soukal P."/>
            <person name="Eme L."/>
            <person name="Dacks J.B."/>
            <person name="Karnkowska A."/>
            <person name="Elias M."/>
            <person name="Hampl V."/>
        </authorList>
    </citation>
    <scope>NUCLEOTIDE SEQUENCE</scope>
    <source>
        <strain evidence="2">RCP-MX</strain>
    </source>
</reference>
<keyword evidence="1" id="KW-0812">Transmembrane</keyword>
<name>A0ABQ8UAC9_9EUKA</name>
<keyword evidence="3" id="KW-1185">Reference proteome</keyword>
<dbReference type="EMBL" id="JAPMOS010000131">
    <property type="protein sequence ID" value="KAJ4454846.1"/>
    <property type="molecule type" value="Genomic_DNA"/>
</dbReference>
<keyword evidence="1" id="KW-0472">Membrane</keyword>